<reference evidence="2" key="1">
    <citation type="journal article" date="2023" name="Front. Plant Sci.">
        <title>Chromosomal-level genome assembly of Melastoma candidum provides insights into trichome evolution.</title>
        <authorList>
            <person name="Zhong Y."/>
            <person name="Wu W."/>
            <person name="Sun C."/>
            <person name="Zou P."/>
            <person name="Liu Y."/>
            <person name="Dai S."/>
            <person name="Zhou R."/>
        </authorList>
    </citation>
    <scope>NUCLEOTIDE SEQUENCE [LARGE SCALE GENOMIC DNA]</scope>
</reference>
<accession>A0ACB9P2N1</accession>
<organism evidence="1 2">
    <name type="scientific">Melastoma candidum</name>
    <dbReference type="NCBI Taxonomy" id="119954"/>
    <lineage>
        <taxon>Eukaryota</taxon>
        <taxon>Viridiplantae</taxon>
        <taxon>Streptophyta</taxon>
        <taxon>Embryophyta</taxon>
        <taxon>Tracheophyta</taxon>
        <taxon>Spermatophyta</taxon>
        <taxon>Magnoliopsida</taxon>
        <taxon>eudicotyledons</taxon>
        <taxon>Gunneridae</taxon>
        <taxon>Pentapetalae</taxon>
        <taxon>rosids</taxon>
        <taxon>malvids</taxon>
        <taxon>Myrtales</taxon>
        <taxon>Melastomataceae</taxon>
        <taxon>Melastomatoideae</taxon>
        <taxon>Melastomateae</taxon>
        <taxon>Melastoma</taxon>
    </lineage>
</organism>
<keyword evidence="2" id="KW-1185">Reference proteome</keyword>
<name>A0ACB9P2N1_9MYRT</name>
<dbReference type="Proteomes" id="UP001057402">
    <property type="component" value="Chromosome 7"/>
</dbReference>
<evidence type="ECO:0000313" key="2">
    <source>
        <dbReference type="Proteomes" id="UP001057402"/>
    </source>
</evidence>
<proteinExistence type="predicted"/>
<sequence length="984" mass="107538">MMKPKADPKEDPVTELGLSLGYSTVCSRKAVKSDPSAGANAGSLSFVAANPVSELVWSPQGLTLKYADCSFMERQSFRFLGVGPSNMVIPTSHAEKIDIENIASTKAEVASPEGNSMANEANASKDAPDVGDARNRDRNSNHDLFDHVEKLSKPDESTSLAYPGRNVGRTIELLQNEPEPADHSSHDKASGCGSKKQVIGVALGAALSPKDIDNAVDGGPLSRLAENEQVGKTCFPLSEKRESMDENDIREPDSQIAGGAEMKFAASVSEVKNKSIHGMKNKLEKLVPPRNHYPENSRGLENQSADNRKTSFDTDANGRLLKEKNDSSDSVESCNRAMVAKKRWPADQPLFICSKRAKQIHDRPSSSSFSGQNSSFMNWMANIMKGLSRPTMDAAAPISFAFADPGNSLEDVACAYTSEQNARHTGFQSFFQRIYQPNEDAPEVGLPINANEARMGSASTGGFNEVRTICTDQMQCQEGTDDVREPLLLSNNEFHEDTPVVASGPSYLPLGNHGHISVYKGVSGSYSVEDKVLVNKKSEHKTLKADSAEDKTPQFGYKGDFGSLWINRFSSKSSCSLLKMEEAVRGPGGATDYCHNSAKTLVQSPKPGVSKKNTVNGNVDDYHNERPLGAAGNKLTDCLVGGTEFSDGFTRAASCSEENNVREVDVILPSKCLKSSEEMASTFAQRLDALRRNIPPRENCDAKPNVLCFFCGMMGHQLRVCTNVAKSDLKGLLTNAHTHEPPNMSPACIKCFQLNHWAISFPHNQVQGIKRDGLGVWVRHGFSDATRVQNEQTLLKNCHGKGDGNLKRRAVSASGTLTRAREDEEISTATNQKDQTENTTGCDSVLEKASEMPKGIFDMIRNLHLSRTDILKWMNSGTSLIHLEGYFLRLRLGKWGDKLGGSGYLVACISGMTQIDRSPPDGRIFLPVDVGGIRCLVGSQYISNHDFLEDELKEWWHTTAKGGGRMPSEDNLRFKVEEKRRLGI</sequence>
<gene>
    <name evidence="1" type="ORF">MLD38_027285</name>
</gene>
<dbReference type="EMBL" id="CM042886">
    <property type="protein sequence ID" value="KAI4342693.1"/>
    <property type="molecule type" value="Genomic_DNA"/>
</dbReference>
<comment type="caution">
    <text evidence="1">The sequence shown here is derived from an EMBL/GenBank/DDBJ whole genome shotgun (WGS) entry which is preliminary data.</text>
</comment>
<evidence type="ECO:0000313" key="1">
    <source>
        <dbReference type="EMBL" id="KAI4342693.1"/>
    </source>
</evidence>
<protein>
    <submittedName>
        <fullName evidence="1">Uncharacterized protein</fullName>
    </submittedName>
</protein>